<name>A0ABW4IJM3_9ACTN</name>
<feature type="region of interest" description="Disordered" evidence="1">
    <location>
        <begin position="275"/>
        <end position="308"/>
    </location>
</feature>
<dbReference type="SMART" id="SM00458">
    <property type="entry name" value="RICIN"/>
    <property type="match status" value="1"/>
</dbReference>
<dbReference type="RefSeq" id="WP_381076760.1">
    <property type="nucleotide sequence ID" value="NZ_JBHUDX010000001.1"/>
</dbReference>
<feature type="region of interest" description="Disordered" evidence="1">
    <location>
        <begin position="509"/>
        <end position="572"/>
    </location>
</feature>
<feature type="compositionally biased region" description="Pro residues" evidence="1">
    <location>
        <begin position="1"/>
        <end position="13"/>
    </location>
</feature>
<dbReference type="InterPro" id="IPR035992">
    <property type="entry name" value="Ricin_B-like_lectins"/>
</dbReference>
<evidence type="ECO:0000259" key="2">
    <source>
        <dbReference type="SMART" id="SM00458"/>
    </source>
</evidence>
<reference evidence="4" key="1">
    <citation type="journal article" date="2019" name="Int. J. Syst. Evol. Microbiol.">
        <title>The Global Catalogue of Microorganisms (GCM) 10K type strain sequencing project: providing services to taxonomists for standard genome sequencing and annotation.</title>
        <authorList>
            <consortium name="The Broad Institute Genomics Platform"/>
            <consortium name="The Broad Institute Genome Sequencing Center for Infectious Disease"/>
            <person name="Wu L."/>
            <person name="Ma J."/>
        </authorList>
    </citation>
    <scope>NUCLEOTIDE SEQUENCE [LARGE SCALE GENOMIC DNA]</scope>
    <source>
        <strain evidence="4">CGMCC 1.12470</strain>
    </source>
</reference>
<feature type="domain" description="Ricin B lectin" evidence="2">
    <location>
        <begin position="391"/>
        <end position="520"/>
    </location>
</feature>
<accession>A0ABW4IJM3</accession>
<dbReference type="PROSITE" id="PS50231">
    <property type="entry name" value="RICIN_B_LECTIN"/>
    <property type="match status" value="1"/>
</dbReference>
<dbReference type="SUPFAM" id="SSF50370">
    <property type="entry name" value="Ricin B-like lectins"/>
    <property type="match status" value="1"/>
</dbReference>
<keyword evidence="4" id="KW-1185">Reference proteome</keyword>
<evidence type="ECO:0000313" key="4">
    <source>
        <dbReference type="Proteomes" id="UP001597261"/>
    </source>
</evidence>
<organism evidence="3 4">
    <name type="scientific">Streptomyces caeni</name>
    <dbReference type="NCBI Taxonomy" id="2307231"/>
    <lineage>
        <taxon>Bacteria</taxon>
        <taxon>Bacillati</taxon>
        <taxon>Actinomycetota</taxon>
        <taxon>Actinomycetes</taxon>
        <taxon>Kitasatosporales</taxon>
        <taxon>Streptomycetaceae</taxon>
        <taxon>Streptomyces</taxon>
    </lineage>
</organism>
<dbReference type="Gene3D" id="2.80.10.50">
    <property type="match status" value="1"/>
</dbReference>
<dbReference type="InterPro" id="IPR000772">
    <property type="entry name" value="Ricin_B_lectin"/>
</dbReference>
<sequence length="572" mass="60307">MHTPHPPRPPYPPRTGTAPEESDESLATRLRGRPAGEVTKPVALLMARHWQPAYDYAVICLASSSSVASMVTATAFHRTLGRLQGAGSGTALRPRLLVAVRDTAREWSAEERISGVLPELRKPAGGRGMRAAKLPTPENRGLAERSFQALPGLAQCLLWHTEVEAEPISVPAVLLGMDAETAAATLEQAREQFRAGCVRAHRELAPSDECRYHNRLLDIPIRRGGALLPDVQRHLLECGHCRFAAEQLSRVEDGLGGLLTEAVLGWGARRYLESRPGRTPYGARGRDEPGSGTGRRGGGGRHRLLTQIPSPGRRLLALERNTKALLTGAGIATAAVLATLLVPGVWADDDGTDPLASTSADGGRAVLSPGPGGQPPQGPSSPSGTAGVPTAPQQTRLRNVAADLCLDIRGTVRSGAGTRLATCSWAWTQQWSYESDGLLRSVADPGLCLGSHSADGAVELAPCTDADQAHAADVRYDLTVRGDVLPRWNEGLAVAPAGTTPDAVVVEARDGSDTQRWAADGQSATHQSLSAGTAGASSTPVVQPRRAAIAPVPAERRREGRTEATGRQAVTV</sequence>
<dbReference type="Proteomes" id="UP001597261">
    <property type="component" value="Unassembled WGS sequence"/>
</dbReference>
<feature type="compositionally biased region" description="Basic and acidic residues" evidence="1">
    <location>
        <begin position="554"/>
        <end position="564"/>
    </location>
</feature>
<gene>
    <name evidence="3" type="ORF">ACFSL4_00350</name>
</gene>
<feature type="compositionally biased region" description="Low complexity" evidence="1">
    <location>
        <begin position="530"/>
        <end position="539"/>
    </location>
</feature>
<proteinExistence type="predicted"/>
<dbReference type="EMBL" id="JBHUDX010000001">
    <property type="protein sequence ID" value="MFD1656723.1"/>
    <property type="molecule type" value="Genomic_DNA"/>
</dbReference>
<feature type="region of interest" description="Disordered" evidence="1">
    <location>
        <begin position="352"/>
        <end position="391"/>
    </location>
</feature>
<comment type="caution">
    <text evidence="3">The sequence shown here is derived from an EMBL/GenBank/DDBJ whole genome shotgun (WGS) entry which is preliminary data.</text>
</comment>
<dbReference type="Pfam" id="PF00652">
    <property type="entry name" value="Ricin_B_lectin"/>
    <property type="match status" value="1"/>
</dbReference>
<protein>
    <submittedName>
        <fullName evidence="3">RICIN domain-containing protein</fullName>
    </submittedName>
</protein>
<evidence type="ECO:0000256" key="1">
    <source>
        <dbReference type="SAM" id="MobiDB-lite"/>
    </source>
</evidence>
<evidence type="ECO:0000313" key="3">
    <source>
        <dbReference type="EMBL" id="MFD1656723.1"/>
    </source>
</evidence>
<feature type="region of interest" description="Disordered" evidence="1">
    <location>
        <begin position="1"/>
        <end position="24"/>
    </location>
</feature>